<feature type="compositionally biased region" description="Low complexity" evidence="5">
    <location>
        <begin position="575"/>
        <end position="588"/>
    </location>
</feature>
<dbReference type="InterPro" id="IPR010294">
    <property type="entry name" value="ADAMTS_spacer1"/>
</dbReference>
<dbReference type="Gene3D" id="2.60.120.830">
    <property type="match status" value="1"/>
</dbReference>
<feature type="region of interest" description="Disordered" evidence="5">
    <location>
        <begin position="569"/>
        <end position="601"/>
    </location>
</feature>
<dbReference type="AlphaFoldDB" id="A0A8T2NJU6"/>
<feature type="region of interest" description="Disordered" evidence="5">
    <location>
        <begin position="481"/>
        <end position="507"/>
    </location>
</feature>
<evidence type="ECO:0000259" key="6">
    <source>
        <dbReference type="Pfam" id="PF05986"/>
    </source>
</evidence>
<protein>
    <recommendedName>
        <fullName evidence="6">ADAMTS/ADAMTS-like Spacer 1 domain-containing protein</fullName>
    </recommendedName>
</protein>
<dbReference type="EMBL" id="JAFBMS010000078">
    <property type="protein sequence ID" value="KAG9337922.1"/>
    <property type="molecule type" value="Genomic_DNA"/>
</dbReference>
<gene>
    <name evidence="7" type="ORF">JZ751_027415</name>
</gene>
<evidence type="ECO:0000313" key="7">
    <source>
        <dbReference type="EMBL" id="KAG9337922.1"/>
    </source>
</evidence>
<dbReference type="PANTHER" id="PTHR13723:SF189">
    <property type="entry name" value="A DISINTEGRIN AND METALLOPROTEINASE WITH THROMBOSPONDIN MOTIFS 12"/>
    <property type="match status" value="1"/>
</dbReference>
<keyword evidence="3" id="KW-0732">Signal</keyword>
<evidence type="ECO:0000256" key="1">
    <source>
        <dbReference type="ARBA" id="ARBA00004613"/>
    </source>
</evidence>
<feature type="compositionally biased region" description="Polar residues" evidence="5">
    <location>
        <begin position="481"/>
        <end position="499"/>
    </location>
</feature>
<comment type="caution">
    <text evidence="7">The sequence shown here is derived from an EMBL/GenBank/DDBJ whole genome shotgun (WGS) entry which is preliminary data.</text>
</comment>
<organism evidence="7 8">
    <name type="scientific">Albula glossodonta</name>
    <name type="common">roundjaw bonefish</name>
    <dbReference type="NCBI Taxonomy" id="121402"/>
    <lineage>
        <taxon>Eukaryota</taxon>
        <taxon>Metazoa</taxon>
        <taxon>Chordata</taxon>
        <taxon>Craniata</taxon>
        <taxon>Vertebrata</taxon>
        <taxon>Euteleostomi</taxon>
        <taxon>Actinopterygii</taxon>
        <taxon>Neopterygii</taxon>
        <taxon>Teleostei</taxon>
        <taxon>Albuliformes</taxon>
        <taxon>Albulidae</taxon>
        <taxon>Albula</taxon>
    </lineage>
</organism>
<dbReference type="GO" id="GO:0004222">
    <property type="term" value="F:metalloendopeptidase activity"/>
    <property type="evidence" value="ECO:0007669"/>
    <property type="project" value="TreeGrafter"/>
</dbReference>
<evidence type="ECO:0000256" key="2">
    <source>
        <dbReference type="ARBA" id="ARBA00022525"/>
    </source>
</evidence>
<dbReference type="GO" id="GO:0005576">
    <property type="term" value="C:extracellular region"/>
    <property type="evidence" value="ECO:0007669"/>
    <property type="project" value="UniProtKB-SubCell"/>
</dbReference>
<dbReference type="PANTHER" id="PTHR13723">
    <property type="entry name" value="ADAMTS A DISINTEGRIN AND METALLOPROTEASE WITH THROMBOSPONDIN MOTIFS PROTEASE"/>
    <property type="match status" value="1"/>
</dbReference>
<dbReference type="GO" id="GO:0006508">
    <property type="term" value="P:proteolysis"/>
    <property type="evidence" value="ECO:0007669"/>
    <property type="project" value="TreeGrafter"/>
</dbReference>
<feature type="compositionally biased region" description="Low complexity" evidence="5">
    <location>
        <begin position="335"/>
        <end position="375"/>
    </location>
</feature>
<dbReference type="Pfam" id="PF19030">
    <property type="entry name" value="TSP1_ADAMTS"/>
    <property type="match status" value="7"/>
</dbReference>
<evidence type="ECO:0000256" key="5">
    <source>
        <dbReference type="SAM" id="MobiDB-lite"/>
    </source>
</evidence>
<dbReference type="PROSITE" id="PS50092">
    <property type="entry name" value="TSP1"/>
    <property type="match status" value="6"/>
</dbReference>
<reference evidence="7" key="1">
    <citation type="thesis" date="2021" institute="BYU ScholarsArchive" country="Provo, UT, USA">
        <title>Applications of and Algorithms for Genome Assembly and Genomic Analyses with an Emphasis on Marine Teleosts.</title>
        <authorList>
            <person name="Pickett B.D."/>
        </authorList>
    </citation>
    <scope>NUCLEOTIDE SEQUENCE</scope>
    <source>
        <strain evidence="7">HI-2016</strain>
    </source>
</reference>
<accession>A0A8T2NJU6</accession>
<name>A0A8T2NJU6_9TELE</name>
<proteinExistence type="predicted"/>
<feature type="region of interest" description="Disordered" evidence="5">
    <location>
        <begin position="324"/>
        <end position="375"/>
    </location>
</feature>
<dbReference type="InterPro" id="IPR036383">
    <property type="entry name" value="TSP1_rpt_sf"/>
</dbReference>
<dbReference type="Gene3D" id="2.20.100.10">
    <property type="entry name" value="Thrombospondin type-1 (TSP1) repeat"/>
    <property type="match status" value="7"/>
</dbReference>
<dbReference type="FunFam" id="2.20.100.10:FF:000005">
    <property type="entry name" value="ADAM metallopeptidase with thrombospondin type 1 motif 9"/>
    <property type="match status" value="2"/>
</dbReference>
<dbReference type="InterPro" id="IPR050439">
    <property type="entry name" value="ADAMTS_ADAMTS-like"/>
</dbReference>
<evidence type="ECO:0000256" key="4">
    <source>
        <dbReference type="ARBA" id="ARBA00022737"/>
    </source>
</evidence>
<evidence type="ECO:0000256" key="3">
    <source>
        <dbReference type="ARBA" id="ARBA00022729"/>
    </source>
</evidence>
<keyword evidence="8" id="KW-1185">Reference proteome</keyword>
<evidence type="ECO:0000313" key="8">
    <source>
        <dbReference type="Proteomes" id="UP000824540"/>
    </source>
</evidence>
<keyword evidence="4" id="KW-0677">Repeat</keyword>
<dbReference type="InterPro" id="IPR000884">
    <property type="entry name" value="TSP1_rpt"/>
</dbReference>
<dbReference type="OrthoDB" id="412680at2759"/>
<dbReference type="GO" id="GO:0031012">
    <property type="term" value="C:extracellular matrix"/>
    <property type="evidence" value="ECO:0007669"/>
    <property type="project" value="TreeGrafter"/>
</dbReference>
<dbReference type="Pfam" id="PF05986">
    <property type="entry name" value="ADAMTS_spacer1"/>
    <property type="match status" value="1"/>
</dbReference>
<feature type="domain" description="ADAMTS/ADAMTS-like Spacer 1" evidence="6">
    <location>
        <begin position="21"/>
        <end position="120"/>
    </location>
</feature>
<dbReference type="SUPFAM" id="SSF82895">
    <property type="entry name" value="TSP-1 type 1 repeat"/>
    <property type="match status" value="7"/>
</dbReference>
<dbReference type="GO" id="GO:0030198">
    <property type="term" value="P:extracellular matrix organization"/>
    <property type="evidence" value="ECO:0007669"/>
    <property type="project" value="TreeGrafter"/>
</dbReference>
<feature type="region of interest" description="Disordered" evidence="5">
    <location>
        <begin position="792"/>
        <end position="811"/>
    </location>
</feature>
<keyword evidence="2" id="KW-0964">Secreted</keyword>
<dbReference type="Proteomes" id="UP000824540">
    <property type="component" value="Unassembled WGS sequence"/>
</dbReference>
<comment type="subcellular location">
    <subcellularLocation>
        <location evidence="1">Secreted</location>
    </subcellularLocation>
</comment>
<sequence>MEILGGEKVAVKFFKAEFIRAASYVDVGLIPEGARDILVQEVQESGNFLALRGQDPEEYYLNGRYIIQWNGEYNAGGAKFHYERDGDLENLTSTGPTRKPIIIQLLFQEKNPGIKYEYTIKKNRQEENDVIEPEYRWKYGAWTDCSASCGTGLQHQPVRCFEADEGVVEESLCDPDNRPEDRHRKCKKMDCPARWWVGGWQPCSATCGLSGVKKRTVLCVRTVGGEERVLHPGDCKSLLKPKPVVPCNRDLPCGPEWVVGPWGECPVTCGGGVRSRTITCVTAPKIKCNVSSKPRSKSLCALQSCTSSTRRKVWKIHPKVTTIEPEIQSGGPDHSSSSTPFTTTTKTIATTPTSTTPTSTSTAPTTTSTVPITATPTITAPSSPISSSAASDIIDLEDYEFNFIVVNNGSTRDNGAVTPISNPAGWDSVGNYVTEEGEGSTPDSPLPDRGTKYTPGYDYVMGDIEDEVPEVGGVTIRVSLHETSPSPSQNTKVTSRPALTTTAPHTSTTRWVRTTSQFHLTALSTTPFIKPDAKWRVVSTSLPRTTQRSHPGLVKKGNTTEALLPIMRNLNPGLKRTTTPPRKSSTTPQPKRRSPLDSKPTVQAEVSWVVGNWSECSTSCGLGAVWRTVVCSTSQESDCANIKRPEPARRCHLRPCATWHSGNWSKCPEGCLGGTKQRDVQCIDSQNKRQLRPFHCQALAYKPPSSLPCAPQPCLDWHTSPWGQCSKSCGEGARERLVYCSEHNRCNPAQRPNNTELCNKHQCSHWVTEDWEECTMTCGGGVQHRVVKCVSDDKESGTGDSSGQCEKSTRPDSFRKCNLQECKRKQVPWCSKNSMSSRFCEKLKLLGRCSLSSIRKQCCVTCLG</sequence>
<dbReference type="SMART" id="SM00209">
    <property type="entry name" value="TSP1"/>
    <property type="match status" value="7"/>
</dbReference>